<evidence type="ECO:0000256" key="2">
    <source>
        <dbReference type="SAM" id="SignalP"/>
    </source>
</evidence>
<reference evidence="3 4" key="1">
    <citation type="submission" date="2019-08" db="EMBL/GenBank/DDBJ databases">
        <title>Deep-cultivation of Planctomycetes and their phenomic and genomic characterization uncovers novel biology.</title>
        <authorList>
            <person name="Wiegand S."/>
            <person name="Jogler M."/>
            <person name="Boedeker C."/>
            <person name="Pinto D."/>
            <person name="Vollmers J."/>
            <person name="Rivas-Marin E."/>
            <person name="Kohn T."/>
            <person name="Peeters S.H."/>
            <person name="Heuer A."/>
            <person name="Rast P."/>
            <person name="Oberbeckmann S."/>
            <person name="Bunk B."/>
            <person name="Jeske O."/>
            <person name="Meyerdierks A."/>
            <person name="Storesund J.E."/>
            <person name="Kallscheuer N."/>
            <person name="Luecker S."/>
            <person name="Lage O.M."/>
            <person name="Pohl T."/>
            <person name="Merkel B.J."/>
            <person name="Hornburger P."/>
            <person name="Mueller R.-W."/>
            <person name="Bruemmer F."/>
            <person name="Labrenz M."/>
            <person name="Spormann A.M."/>
            <person name="Op den Camp H."/>
            <person name="Overmann J."/>
            <person name="Amann R."/>
            <person name="Jetten M.S.M."/>
            <person name="Mascher T."/>
            <person name="Medema M.H."/>
            <person name="Devos D.P."/>
            <person name="Kaster A.-K."/>
            <person name="Ovreas L."/>
            <person name="Rohde M."/>
            <person name="Galperin M.Y."/>
            <person name="Jogler C."/>
        </authorList>
    </citation>
    <scope>NUCLEOTIDE SEQUENCE [LARGE SCALE GENOMIC DNA]</scope>
    <source>
        <strain evidence="3 4">UC8</strain>
    </source>
</reference>
<organism evidence="3 4">
    <name type="scientific">Roseimaritima ulvae</name>
    <dbReference type="NCBI Taxonomy" id="980254"/>
    <lineage>
        <taxon>Bacteria</taxon>
        <taxon>Pseudomonadati</taxon>
        <taxon>Planctomycetota</taxon>
        <taxon>Planctomycetia</taxon>
        <taxon>Pirellulales</taxon>
        <taxon>Pirellulaceae</taxon>
        <taxon>Roseimaritima</taxon>
    </lineage>
</organism>
<evidence type="ECO:0000256" key="1">
    <source>
        <dbReference type="SAM" id="MobiDB-lite"/>
    </source>
</evidence>
<dbReference type="SUPFAM" id="SSF56925">
    <property type="entry name" value="OMPA-like"/>
    <property type="match status" value="1"/>
</dbReference>
<evidence type="ECO:0000313" key="3">
    <source>
        <dbReference type="EMBL" id="QEG42577.1"/>
    </source>
</evidence>
<proteinExistence type="predicted"/>
<feature type="compositionally biased region" description="Polar residues" evidence="1">
    <location>
        <begin position="49"/>
        <end position="60"/>
    </location>
</feature>
<feature type="chain" id="PRO_5022847410" evidence="2">
    <location>
        <begin position="24"/>
        <end position="540"/>
    </location>
</feature>
<feature type="region of interest" description="Disordered" evidence="1">
    <location>
        <begin position="42"/>
        <end position="106"/>
    </location>
</feature>
<protein>
    <submittedName>
        <fullName evidence="3">Uncharacterized protein</fullName>
    </submittedName>
</protein>
<feature type="signal peptide" evidence="2">
    <location>
        <begin position="1"/>
        <end position="23"/>
    </location>
</feature>
<name>A0A5B9QU40_9BACT</name>
<dbReference type="KEGG" id="rul:UC8_46170"/>
<gene>
    <name evidence="3" type="ORF">UC8_46170</name>
</gene>
<keyword evidence="4" id="KW-1185">Reference proteome</keyword>
<feature type="compositionally biased region" description="Low complexity" evidence="1">
    <location>
        <begin position="80"/>
        <end position="92"/>
    </location>
</feature>
<dbReference type="Pfam" id="PF07585">
    <property type="entry name" value="BBP7"/>
    <property type="match status" value="1"/>
</dbReference>
<dbReference type="EMBL" id="CP042914">
    <property type="protein sequence ID" value="QEG42577.1"/>
    <property type="molecule type" value="Genomic_DNA"/>
</dbReference>
<sequence precursor="true">MKTNIMRSVALALGFSVATVAQAQYNGYPAAPGYAAPQQPASAVPVHPSLQNNPGAQAWNNYRPPANQPFRTASTGSGYAPQNLPAPSQSAPQPAPAYGHQPTPVQGSVTYGAPVADSNCTSCNGPQVGQVYTQAAASPWAGEPPIEYGAPMACAPAPAIGPAPLRNWFGGANLLFLDLEENCDRRLLFDSAMPLGTALSTGQVDPGSNVAFETFFGRYFNCGQHALMANYFFFDPTSETARVDAGAGANGRNMNVNIDYRAAMPSWNNIMYDVGEDMMPGNDMPIYTLFEGDVRYRTSRDVAFQGIELNLVSFGLGGARRAACGPLSTACGGDCGPTPGCGGACGPMVPPCGSKLQIQTTHGLRWFQFKDSFEFATSQTDTSYGTTSDDLYYNVDTENNLFGYQFGARLDYCLGHKLNVYVGTKMGIYANDAQFRSRLGTAQTAGYVSNYYPTIQGESVVVDNSETVLATLGELDLGLGYRFNNCWSVRGGYRLYGISGVATSTGSIADDLANLPEAGKVCADQSLLLHGGYIGAEYNW</sequence>
<keyword evidence="2" id="KW-0732">Signal</keyword>
<dbReference type="AlphaFoldDB" id="A0A5B9QU40"/>
<dbReference type="InterPro" id="IPR011446">
    <property type="entry name" value="BBP7"/>
</dbReference>
<dbReference type="Proteomes" id="UP000325286">
    <property type="component" value="Chromosome"/>
</dbReference>
<dbReference type="InterPro" id="IPR011250">
    <property type="entry name" value="OMP/PagP_B-barrel"/>
</dbReference>
<evidence type="ECO:0000313" key="4">
    <source>
        <dbReference type="Proteomes" id="UP000325286"/>
    </source>
</evidence>
<accession>A0A5B9QU40</accession>
<dbReference type="RefSeq" id="WP_162276032.1">
    <property type="nucleotide sequence ID" value="NZ_CP042914.1"/>
</dbReference>